<feature type="compositionally biased region" description="Basic and acidic residues" evidence="1">
    <location>
        <begin position="255"/>
        <end position="271"/>
    </location>
</feature>
<feature type="region of interest" description="Disordered" evidence="1">
    <location>
        <begin position="844"/>
        <end position="959"/>
    </location>
</feature>
<dbReference type="KEGG" id="pcb:PCHAS_0900100"/>
<keyword evidence="2" id="KW-0812">Transmembrane</keyword>
<feature type="transmembrane region" description="Helical" evidence="2">
    <location>
        <begin position="985"/>
        <end position="1006"/>
    </location>
</feature>
<feature type="compositionally biased region" description="Pro residues" evidence="1">
    <location>
        <begin position="870"/>
        <end position="885"/>
    </location>
</feature>
<dbReference type="GeneID" id="3495397"/>
<feature type="compositionally biased region" description="Low complexity" evidence="1">
    <location>
        <begin position="357"/>
        <end position="432"/>
    </location>
</feature>
<dbReference type="AlphaFoldDB" id="A0A4V0K7E6"/>
<dbReference type="VEuPathDB" id="PlasmoDB:PCHAS_0900100"/>
<dbReference type="Proteomes" id="UP000071118">
    <property type="component" value="Chromosome 9"/>
</dbReference>
<dbReference type="EMBL" id="LK022886">
    <property type="protein sequence ID" value="VTZ68609.1"/>
    <property type="molecule type" value="Genomic_DNA"/>
</dbReference>
<evidence type="ECO:0000256" key="1">
    <source>
        <dbReference type="SAM" id="MobiDB-lite"/>
    </source>
</evidence>
<feature type="compositionally biased region" description="Pro residues" evidence="1">
    <location>
        <begin position="902"/>
        <end position="911"/>
    </location>
</feature>
<feature type="region of interest" description="Disordered" evidence="1">
    <location>
        <begin position="254"/>
        <end position="298"/>
    </location>
</feature>
<feature type="compositionally biased region" description="Polar residues" evidence="1">
    <location>
        <begin position="451"/>
        <end position="474"/>
    </location>
</feature>
<evidence type="ECO:0000313" key="3">
    <source>
        <dbReference type="EMBL" id="VTZ68609.1"/>
    </source>
</evidence>
<feature type="compositionally biased region" description="Polar residues" evidence="1">
    <location>
        <begin position="915"/>
        <end position="959"/>
    </location>
</feature>
<feature type="region of interest" description="Disordered" evidence="1">
    <location>
        <begin position="310"/>
        <end position="438"/>
    </location>
</feature>
<feature type="compositionally biased region" description="Gly residues" evidence="1">
    <location>
        <begin position="671"/>
        <end position="690"/>
    </location>
</feature>
<accession>A0A4V0K7E6</accession>
<feature type="compositionally biased region" description="Low complexity" evidence="1">
    <location>
        <begin position="886"/>
        <end position="901"/>
    </location>
</feature>
<feature type="compositionally biased region" description="Basic residues" evidence="1">
    <location>
        <begin position="311"/>
        <end position="321"/>
    </location>
</feature>
<evidence type="ECO:0000313" key="4">
    <source>
        <dbReference type="Proteomes" id="UP000071118"/>
    </source>
</evidence>
<proteinExistence type="predicted"/>
<keyword evidence="2" id="KW-1133">Transmembrane helix</keyword>
<keyword evidence="2" id="KW-0472">Membrane</keyword>
<feature type="compositionally biased region" description="Gly residues" evidence="1">
    <location>
        <begin position="521"/>
        <end position="532"/>
    </location>
</feature>
<evidence type="ECO:0000256" key="2">
    <source>
        <dbReference type="SAM" id="Phobius"/>
    </source>
</evidence>
<feature type="region of interest" description="Disordered" evidence="1">
    <location>
        <begin position="451"/>
        <end position="723"/>
    </location>
</feature>
<dbReference type="Pfam" id="PF06022">
    <property type="entry name" value="Cir_Bir_Yir"/>
    <property type="match status" value="1"/>
</dbReference>
<gene>
    <name evidence="3" type="ORF">PCHAS_0900100</name>
</gene>
<dbReference type="RefSeq" id="XP_016655263.1">
    <property type="nucleotide sequence ID" value="XM_016797996.1"/>
</dbReference>
<protein>
    <submittedName>
        <fullName evidence="3">CIR protein</fullName>
    </submittedName>
</protein>
<organism evidence="3 4">
    <name type="scientific">Plasmodium chabaudi chabaudi</name>
    <dbReference type="NCBI Taxonomy" id="31271"/>
    <lineage>
        <taxon>Eukaryota</taxon>
        <taxon>Sar</taxon>
        <taxon>Alveolata</taxon>
        <taxon>Apicomplexa</taxon>
        <taxon>Aconoidasida</taxon>
        <taxon>Haemosporida</taxon>
        <taxon>Plasmodiidae</taxon>
        <taxon>Plasmodium</taxon>
        <taxon>Plasmodium (Vinckeia)</taxon>
    </lineage>
</organism>
<feature type="compositionally biased region" description="Polar residues" evidence="1">
    <location>
        <begin position="617"/>
        <end position="630"/>
    </location>
</feature>
<feature type="compositionally biased region" description="Gly residues" evidence="1">
    <location>
        <begin position="634"/>
        <end position="651"/>
    </location>
</feature>
<sequence length="1095" mass="113954">MSSKLCKLLLDVDDLFTDGTVDVNKFNKLDSYKKYCPYENGKLRDCKNNYERINALGEYLYQKLPKNSDEFKGEGINNNLYIEFFMMWLGDKIFKVGKDYKSTLEESYEKNLKNITGKFEYWDALSSKEVYKDATIVRMYIFYNLLNSICKTINELNKNLNNTDAESLKNYATKCLYLYRNIYESVKECKSYTHLLDSLKTIYEYIKSYKISNNISIEGHKKVVLFDATPSLTTSDYQNKYFIPNYETLSFSDEGCGRVKSKDEKDGKKGSLPDLQNTLQGPGKAKKTNTGNQKKPPLNAALLRQLEANKQKMKAQRKPRPQPRPPSAPAHTAAGKSPHVLPQSPMLPQAPANPAHQSQQGQQQSASSGASTPSPGTPKLGTPSSGTTLQSGTSSLSGATKSSTQVSSAASTPTTTTTTASITPGTSTITSACTTGSTNAVTSTCTTASTGMQNGVVTTHSNPINPKGNTSSQHTKQDAKQGDQNGDPGVKTGVKGDQGSSGSQGGGTGGSPVATDTNKGGTSGVAGGGKGSQLGDPSGGTRDPVSGAGSSSSGGLGIGQGDAATTKGDPGVGGGSGLGSTVNGTGTPSGGASGDKGKPSGVAGGGGNGDQRKPSDMSGSPVNVQGSSNDRTGDSGGGPGSGAGGTGGIAGDGKVDSSGGIGDQKNTGSQLGAGGNSGGGAVDGSGGGQGSKDPASVDPNHVAGSSGGGSKASGNPDPTHSPGASNGYWLSNWGTYLNPMSYIPSISDMYQAQKNIITNATNQVSSVYNRTMTIAQDAYDKTVNVAKDAYDKTVSIAKNAYGSAVTTVKNTYNSAVTNINYAYDTSTNYIGGVVNSVASQLNPFGTSASSDNQSGSGGTGSGSSTGSSPSNPPQIPNSDPNPSPLPSSSSSSSSTPPVTTQPQPPLTPDTPPNTQSTISQPQSVPTQDPLQSTVQKGGSSPAQSHGTDSSTDPSTQGNVSTTGIVVKINEKPSIWCIAPNKKCDLVGISVIGVSISIFLAIMYKYLSFGSAKNSKKAKNMKRVINSTSGKKQIQIIIKSSTKKKQTKKSIKPVYREKSPLLNIYKLMQADPMPFINLFFLLIFFVYKRKRDIIES</sequence>
<keyword evidence="4" id="KW-1185">Reference proteome</keyword>
<dbReference type="InterPro" id="IPR006477">
    <property type="entry name" value="Yir_bir_cir"/>
</dbReference>
<reference evidence="3 4" key="1">
    <citation type="journal article" date="2014" name="BMC Biol.">
        <title>A comprehensive evaluation of rodent malaria parasite genomes and gene expression.</title>
        <authorList>
            <person name="Otto T.D."/>
            <person name="Bohme U."/>
            <person name="Jackson A.P."/>
            <person name="Hunt M."/>
            <person name="Franke-Fayard B."/>
            <person name="Hoeijmakers W.A."/>
            <person name="Religa A.A."/>
            <person name="Robertson L."/>
            <person name="Sanders M."/>
            <person name="Ogun S.A."/>
            <person name="Cunningham D."/>
            <person name="Erhart A."/>
            <person name="Billker O."/>
            <person name="Khan S.M."/>
            <person name="Stunnenberg H.G."/>
            <person name="Langhorne J."/>
            <person name="Holder A.A."/>
            <person name="Waters A.P."/>
            <person name="Newbold C.I."/>
            <person name="Pain A."/>
            <person name="Berriman M."/>
            <person name="Janse C.J."/>
        </authorList>
    </citation>
    <scope>NUCLEOTIDE SEQUENCE [LARGE SCALE GENOMIC DNA]</scope>
    <source>
        <strain evidence="3 4">AS</strain>
    </source>
</reference>
<name>A0A4V0K7E6_PLACU</name>